<accession>A0ACD5ZA34</accession>
<proteinExistence type="predicted"/>
<dbReference type="EnsemblPlants" id="AVESA.00010b.r2.6CG1131960.1">
    <property type="protein sequence ID" value="AVESA.00010b.r2.6CG1131960.1.CDS"/>
    <property type="gene ID" value="AVESA.00010b.r2.6CG1131960"/>
</dbReference>
<keyword evidence="2" id="KW-1185">Reference proteome</keyword>
<organism evidence="1 2">
    <name type="scientific">Avena sativa</name>
    <name type="common">Oat</name>
    <dbReference type="NCBI Taxonomy" id="4498"/>
    <lineage>
        <taxon>Eukaryota</taxon>
        <taxon>Viridiplantae</taxon>
        <taxon>Streptophyta</taxon>
        <taxon>Embryophyta</taxon>
        <taxon>Tracheophyta</taxon>
        <taxon>Spermatophyta</taxon>
        <taxon>Magnoliopsida</taxon>
        <taxon>Liliopsida</taxon>
        <taxon>Poales</taxon>
        <taxon>Poaceae</taxon>
        <taxon>BOP clade</taxon>
        <taxon>Pooideae</taxon>
        <taxon>Poodae</taxon>
        <taxon>Poeae</taxon>
        <taxon>Poeae Chloroplast Group 1 (Aveneae type)</taxon>
        <taxon>Aveninae</taxon>
        <taxon>Avena</taxon>
    </lineage>
</organism>
<reference evidence="1" key="1">
    <citation type="submission" date="2021-05" db="EMBL/GenBank/DDBJ databases">
        <authorList>
            <person name="Scholz U."/>
            <person name="Mascher M."/>
            <person name="Fiebig A."/>
        </authorList>
    </citation>
    <scope>NUCLEOTIDE SEQUENCE [LARGE SCALE GENOMIC DNA]</scope>
</reference>
<evidence type="ECO:0000313" key="1">
    <source>
        <dbReference type="EnsemblPlants" id="AVESA.00010b.r2.6CG1131960.1.CDS"/>
    </source>
</evidence>
<dbReference type="Proteomes" id="UP001732700">
    <property type="component" value="Chromosome 6C"/>
</dbReference>
<reference evidence="1" key="2">
    <citation type="submission" date="2025-09" db="UniProtKB">
        <authorList>
            <consortium name="EnsemblPlants"/>
        </authorList>
    </citation>
    <scope>IDENTIFICATION</scope>
</reference>
<name>A0ACD5ZA34_AVESA</name>
<sequence>MEDDATATATATVVAADAVSKVLGDDLLVEILLRVGFPTTLVRASAVCKRWFQHASDKAFLRRFRKLNPPRLLGFYIAGFQGSPRFVPMLPQPPELAAAIRIVKGYGLCADKEWVVIRDCRNGSVFNVLCGRRRGYGPTLAVHSPLCPVRAMAIDPPLSPPQQLQHYNPLRPPIPRSFQILSREEKGGGLSYFYVLMEFAMEEGATDLTTNFTARVSMLQDGVWCMHASATTQIPNWRAGHRAVMVDNKIYMTVTLIDITVLDLTTSIFSTIQLPEGVQYYSSDFMLSRAADASSVYLIEVKEFQLRIWLHKGDSWSIVDTICLHEMCANLMMSDSTVKDTLTSYLRMNHVGDNAEFVLLQMGRFVRYLDMRCKTLSTLYEMSEDEQDRGSISIHPFMMIWPPTFPALKSDPTRNCHVKKEDTRELLDGINIGDN</sequence>
<evidence type="ECO:0000313" key="2">
    <source>
        <dbReference type="Proteomes" id="UP001732700"/>
    </source>
</evidence>
<protein>
    <submittedName>
        <fullName evidence="1">Uncharacterized protein</fullName>
    </submittedName>
</protein>